<dbReference type="PROSITE" id="PS51198">
    <property type="entry name" value="UVRD_HELICASE_ATP_BIND"/>
    <property type="match status" value="1"/>
</dbReference>
<evidence type="ECO:0000256" key="9">
    <source>
        <dbReference type="PROSITE-ProRule" id="PRU00560"/>
    </source>
</evidence>
<proteinExistence type="predicted"/>
<evidence type="ECO:0000256" key="1">
    <source>
        <dbReference type="ARBA" id="ARBA00022741"/>
    </source>
</evidence>
<evidence type="ECO:0000256" key="5">
    <source>
        <dbReference type="ARBA" id="ARBA00023235"/>
    </source>
</evidence>
<comment type="caution">
    <text evidence="12">The sequence shown here is derived from an EMBL/GenBank/DDBJ whole genome shotgun (WGS) entry which is preliminary data.</text>
</comment>
<dbReference type="InterPro" id="IPR014016">
    <property type="entry name" value="UvrD-like_ATP-bd"/>
</dbReference>
<dbReference type="EMBL" id="BLAH01000029">
    <property type="protein sequence ID" value="GES35889.1"/>
    <property type="molecule type" value="Genomic_DNA"/>
</dbReference>
<dbReference type="PANTHER" id="PTHR11070:SF45">
    <property type="entry name" value="DNA 3'-5' HELICASE"/>
    <property type="match status" value="1"/>
</dbReference>
<reference evidence="12 13" key="1">
    <citation type="journal article" date="2018" name="Biodegradation">
        <title>1,4-Dioxane degradation characteristics of Rhodococcus aetherivorans JCM 14343.</title>
        <authorList>
            <person name="Inoue D."/>
            <person name="Tsunoda T."/>
            <person name="Yamamoto N."/>
            <person name="Ike M."/>
            <person name="Sei K."/>
        </authorList>
    </citation>
    <scope>NUCLEOTIDE SEQUENCE [LARGE SCALE GENOMIC DNA]</scope>
    <source>
        <strain evidence="12 13">JCM 14343</strain>
    </source>
</reference>
<protein>
    <recommendedName>
        <fullName evidence="7">DNA 3'-5' helicase</fullName>
        <ecNumber evidence="7">5.6.2.4</ecNumber>
    </recommendedName>
</protein>
<evidence type="ECO:0000256" key="6">
    <source>
        <dbReference type="ARBA" id="ARBA00034617"/>
    </source>
</evidence>
<keyword evidence="2 9" id="KW-0378">Hydrolase</keyword>
<evidence type="ECO:0000256" key="4">
    <source>
        <dbReference type="ARBA" id="ARBA00022840"/>
    </source>
</evidence>
<comment type="catalytic activity">
    <reaction evidence="6">
        <text>Couples ATP hydrolysis with the unwinding of duplex DNA by translocating in the 3'-5' direction.</text>
        <dbReference type="EC" id="5.6.2.4"/>
    </reaction>
</comment>
<name>A0ABQ0YH92_9NOCA</name>
<dbReference type="SUPFAM" id="SSF52540">
    <property type="entry name" value="P-loop containing nucleoside triphosphate hydrolases"/>
    <property type="match status" value="1"/>
</dbReference>
<evidence type="ECO:0000256" key="10">
    <source>
        <dbReference type="SAM" id="MobiDB-lite"/>
    </source>
</evidence>
<evidence type="ECO:0000256" key="8">
    <source>
        <dbReference type="ARBA" id="ARBA00048988"/>
    </source>
</evidence>
<comment type="catalytic activity">
    <reaction evidence="8">
        <text>ATP + H2O = ADP + phosphate + H(+)</text>
        <dbReference type="Rhea" id="RHEA:13065"/>
        <dbReference type="ChEBI" id="CHEBI:15377"/>
        <dbReference type="ChEBI" id="CHEBI:15378"/>
        <dbReference type="ChEBI" id="CHEBI:30616"/>
        <dbReference type="ChEBI" id="CHEBI:43474"/>
        <dbReference type="ChEBI" id="CHEBI:456216"/>
        <dbReference type="EC" id="5.6.2.4"/>
    </reaction>
</comment>
<keyword evidence="1 9" id="KW-0547">Nucleotide-binding</keyword>
<evidence type="ECO:0000313" key="12">
    <source>
        <dbReference type="EMBL" id="GES35889.1"/>
    </source>
</evidence>
<gene>
    <name evidence="12" type="ORF">RAJCM14343_1138</name>
</gene>
<keyword evidence="5" id="KW-0413">Isomerase</keyword>
<keyword evidence="4 9" id="KW-0067">ATP-binding</keyword>
<dbReference type="InterPro" id="IPR000212">
    <property type="entry name" value="DNA_helicase_UvrD/REP"/>
</dbReference>
<keyword evidence="13" id="KW-1185">Reference proteome</keyword>
<dbReference type="Proteomes" id="UP000325466">
    <property type="component" value="Unassembled WGS sequence"/>
</dbReference>
<dbReference type="EC" id="5.6.2.4" evidence="7"/>
<evidence type="ECO:0000259" key="11">
    <source>
        <dbReference type="PROSITE" id="PS51198"/>
    </source>
</evidence>
<dbReference type="RefSeq" id="WP_043800257.1">
    <property type="nucleotide sequence ID" value="NZ_BAAAYP010000044.1"/>
</dbReference>
<dbReference type="Gene3D" id="3.40.50.300">
    <property type="entry name" value="P-loop containing nucleotide triphosphate hydrolases"/>
    <property type="match status" value="2"/>
</dbReference>
<accession>A0ABQ0YH92</accession>
<feature type="binding site" evidence="9">
    <location>
        <begin position="278"/>
        <end position="285"/>
    </location>
    <ligand>
        <name>ATP</name>
        <dbReference type="ChEBI" id="CHEBI:30616"/>
    </ligand>
</feature>
<sequence length="747" mass="80742">MAQIILGPGLSGMDGSLHQATYRFLAKLAADDTAPGLHIEPINNSADPRARTGRVDISNRAVLFKLQGSQQDASYVFIGTFPHDEAIAIAQKSRVNINPRNGVAELIPVDDQPVTASAPVTPPPVTAPPAAAEDEVETSLRAREFTVDDFTALGMDAAFAEGALDLLGSDAVLDYAEQAPAAWQASALLDIYTGESLTTIREKYQLDQPAAVDAANDDDVLAALKHPAAQMEFAFIEDDAALRAAIENPDFAAWRIFLHPEQRAYTTRSYNGPFRLSGGAGTGKTVVLLHRARELHRRDPEARIVLTTFNRTLADALQEQLSVLDSTIVLAAELGEPGIYIAGVDAIAHRVLTSFAIELGGADGNPGAVAQVLGPRTAQVSRHTHAQAWAMAAEEHGAGLGPDLCTPSFLEAEYATIVLPNRVTTREEYLKARRTGRGVSLNRARRNAVWDVIEAYRAAAAADGTTDFEEKSAIAAQVLHNINGKRLADHVLVDEAQDLSPSRLMLLRALAPSGKDDLFIAEDSHQRIYGQPIVLGRYGINIVGRARRLTLNYRTTEQNLRYALGILSGAEYSDLDDEPESTEAYRSARRGPKPRPIAARSLTDEYDIVARTVREWLDAKVAPESIGLLVPTRKEGEALPRALGDRGVTVAFVDRDTAGPSGTPQVMTMHRSKGMEFAKVVLVGVGAKNMPRTYFIEALPEGDRADALQRERSLLYVAATRARDELVVVYAGDPSELLPQIGSDIPT</sequence>
<organism evidence="12 13">
    <name type="scientific">Rhodococcus aetherivorans</name>
    <dbReference type="NCBI Taxonomy" id="191292"/>
    <lineage>
        <taxon>Bacteria</taxon>
        <taxon>Bacillati</taxon>
        <taxon>Actinomycetota</taxon>
        <taxon>Actinomycetes</taxon>
        <taxon>Mycobacteriales</taxon>
        <taxon>Nocardiaceae</taxon>
        <taxon>Rhodococcus</taxon>
    </lineage>
</organism>
<feature type="domain" description="UvrD-like helicase ATP-binding" evidence="11">
    <location>
        <begin position="257"/>
        <end position="563"/>
    </location>
</feature>
<dbReference type="InterPro" id="IPR014017">
    <property type="entry name" value="DNA_helicase_UvrD-like_C"/>
</dbReference>
<feature type="region of interest" description="Disordered" evidence="10">
    <location>
        <begin position="575"/>
        <end position="596"/>
    </location>
</feature>
<evidence type="ECO:0000256" key="7">
    <source>
        <dbReference type="ARBA" id="ARBA00034808"/>
    </source>
</evidence>
<dbReference type="Pfam" id="PF00580">
    <property type="entry name" value="UvrD-helicase"/>
    <property type="match status" value="1"/>
</dbReference>
<evidence type="ECO:0000256" key="2">
    <source>
        <dbReference type="ARBA" id="ARBA00022801"/>
    </source>
</evidence>
<dbReference type="GO" id="GO:0004386">
    <property type="term" value="F:helicase activity"/>
    <property type="evidence" value="ECO:0007669"/>
    <property type="project" value="UniProtKB-KW"/>
</dbReference>
<evidence type="ECO:0000313" key="13">
    <source>
        <dbReference type="Proteomes" id="UP000325466"/>
    </source>
</evidence>
<dbReference type="InterPro" id="IPR027417">
    <property type="entry name" value="P-loop_NTPase"/>
</dbReference>
<keyword evidence="3 9" id="KW-0347">Helicase</keyword>
<evidence type="ECO:0000256" key="3">
    <source>
        <dbReference type="ARBA" id="ARBA00022806"/>
    </source>
</evidence>
<dbReference type="Pfam" id="PF13361">
    <property type="entry name" value="UvrD_C"/>
    <property type="match status" value="1"/>
</dbReference>
<dbReference type="PANTHER" id="PTHR11070">
    <property type="entry name" value="UVRD / RECB / PCRA DNA HELICASE FAMILY MEMBER"/>
    <property type="match status" value="1"/>
</dbReference>